<evidence type="ECO:0000259" key="11">
    <source>
        <dbReference type="PROSITE" id="PS50808"/>
    </source>
</evidence>
<dbReference type="AlphaFoldDB" id="A0A6J2XQW4"/>
<dbReference type="Pfam" id="PF02892">
    <property type="entry name" value="zf-BED"/>
    <property type="match status" value="1"/>
</dbReference>
<protein>
    <submittedName>
        <fullName evidence="13">Zinc finger BED domain-containing protein 4-like</fullName>
    </submittedName>
</protein>
<evidence type="ECO:0000256" key="10">
    <source>
        <dbReference type="SAM" id="MobiDB-lite"/>
    </source>
</evidence>
<keyword evidence="8" id="KW-0539">Nucleus</keyword>
<feature type="region of interest" description="Disordered" evidence="10">
    <location>
        <begin position="64"/>
        <end position="85"/>
    </location>
</feature>
<dbReference type="GO" id="GO:0046983">
    <property type="term" value="F:protein dimerization activity"/>
    <property type="evidence" value="ECO:0007669"/>
    <property type="project" value="InterPro"/>
</dbReference>
<dbReference type="GO" id="GO:0005634">
    <property type="term" value="C:nucleus"/>
    <property type="evidence" value="ECO:0007669"/>
    <property type="project" value="UniProtKB-SubCell"/>
</dbReference>
<dbReference type="PROSITE" id="PS50808">
    <property type="entry name" value="ZF_BED"/>
    <property type="match status" value="1"/>
</dbReference>
<evidence type="ECO:0000256" key="4">
    <source>
        <dbReference type="ARBA" id="ARBA00022833"/>
    </source>
</evidence>
<dbReference type="GO" id="GO:0003677">
    <property type="term" value="F:DNA binding"/>
    <property type="evidence" value="ECO:0007669"/>
    <property type="project" value="UniProtKB-KW"/>
</dbReference>
<dbReference type="Proteomes" id="UP000504635">
    <property type="component" value="Unplaced"/>
</dbReference>
<dbReference type="OrthoDB" id="10060245at2759"/>
<feature type="region of interest" description="Disordered" evidence="10">
    <location>
        <begin position="506"/>
        <end position="525"/>
    </location>
</feature>
<accession>A0A6J2XQW4</accession>
<evidence type="ECO:0000256" key="9">
    <source>
        <dbReference type="PROSITE-ProRule" id="PRU00027"/>
    </source>
</evidence>
<gene>
    <name evidence="13" type="primary">LOC115880763</name>
</gene>
<comment type="subcellular location">
    <subcellularLocation>
        <location evidence="1">Nucleus</location>
    </subcellularLocation>
</comment>
<keyword evidence="6" id="KW-0238">DNA-binding</keyword>
<keyword evidence="7" id="KW-0804">Transcription</keyword>
<dbReference type="GO" id="GO:0009791">
    <property type="term" value="P:post-embryonic development"/>
    <property type="evidence" value="ECO:0007669"/>
    <property type="project" value="UniProtKB-ARBA"/>
</dbReference>
<dbReference type="SUPFAM" id="SSF53098">
    <property type="entry name" value="Ribonuclease H-like"/>
    <property type="match status" value="1"/>
</dbReference>
<evidence type="ECO:0000313" key="12">
    <source>
        <dbReference type="Proteomes" id="UP000504635"/>
    </source>
</evidence>
<dbReference type="PANTHER" id="PTHR46481">
    <property type="entry name" value="ZINC FINGER BED DOMAIN-CONTAINING PROTEIN 4"/>
    <property type="match status" value="1"/>
</dbReference>
<reference evidence="13" key="1">
    <citation type="submission" date="2025-08" db="UniProtKB">
        <authorList>
            <consortium name="RefSeq"/>
        </authorList>
    </citation>
    <scope>IDENTIFICATION</scope>
    <source>
        <tissue evidence="13">Gonads</tissue>
    </source>
</reference>
<evidence type="ECO:0000256" key="7">
    <source>
        <dbReference type="ARBA" id="ARBA00023163"/>
    </source>
</evidence>
<dbReference type="Pfam" id="PF05699">
    <property type="entry name" value="Dimer_Tnp_hAT"/>
    <property type="match status" value="1"/>
</dbReference>
<organism evidence="12 13">
    <name type="scientific">Sitophilus oryzae</name>
    <name type="common">Rice weevil</name>
    <name type="synonym">Curculio oryzae</name>
    <dbReference type="NCBI Taxonomy" id="7048"/>
    <lineage>
        <taxon>Eukaryota</taxon>
        <taxon>Metazoa</taxon>
        <taxon>Ecdysozoa</taxon>
        <taxon>Arthropoda</taxon>
        <taxon>Hexapoda</taxon>
        <taxon>Insecta</taxon>
        <taxon>Pterygota</taxon>
        <taxon>Neoptera</taxon>
        <taxon>Endopterygota</taxon>
        <taxon>Coleoptera</taxon>
        <taxon>Polyphaga</taxon>
        <taxon>Cucujiformia</taxon>
        <taxon>Curculionidae</taxon>
        <taxon>Dryophthorinae</taxon>
        <taxon>Sitophilus</taxon>
    </lineage>
</organism>
<keyword evidence="5" id="KW-0805">Transcription regulation</keyword>
<dbReference type="RefSeq" id="XP_030753903.1">
    <property type="nucleotide sequence ID" value="XM_030898043.1"/>
</dbReference>
<dbReference type="InterPro" id="IPR052035">
    <property type="entry name" value="ZnF_BED_domain_contain"/>
</dbReference>
<evidence type="ECO:0000256" key="6">
    <source>
        <dbReference type="ARBA" id="ARBA00023125"/>
    </source>
</evidence>
<dbReference type="PANTHER" id="PTHR46481:SF10">
    <property type="entry name" value="ZINC FINGER BED DOMAIN-CONTAINING PROTEIN 39"/>
    <property type="match status" value="1"/>
</dbReference>
<keyword evidence="3 9" id="KW-0863">Zinc-finger</keyword>
<dbReference type="InParanoid" id="A0A6J2XQW4"/>
<dbReference type="GO" id="GO:0008270">
    <property type="term" value="F:zinc ion binding"/>
    <property type="evidence" value="ECO:0007669"/>
    <property type="project" value="UniProtKB-KW"/>
</dbReference>
<evidence type="ECO:0000256" key="1">
    <source>
        <dbReference type="ARBA" id="ARBA00004123"/>
    </source>
</evidence>
<dbReference type="SMART" id="SM00614">
    <property type="entry name" value="ZnF_BED"/>
    <property type="match status" value="1"/>
</dbReference>
<dbReference type="SUPFAM" id="SSF140996">
    <property type="entry name" value="Hermes dimerisation domain"/>
    <property type="match status" value="1"/>
</dbReference>
<keyword evidence="2" id="KW-0479">Metal-binding</keyword>
<evidence type="ECO:0000313" key="13">
    <source>
        <dbReference type="RefSeq" id="XP_030753903.1"/>
    </source>
</evidence>
<keyword evidence="4" id="KW-0862">Zinc</keyword>
<evidence type="ECO:0000256" key="3">
    <source>
        <dbReference type="ARBA" id="ARBA00022771"/>
    </source>
</evidence>
<dbReference type="InterPro" id="IPR008906">
    <property type="entry name" value="HATC_C_dom"/>
</dbReference>
<sequence length="643" mass="74145">MSKRSPIWLYFSIRDEEKKTAQCDVCKTKIGYKYSVSNLKKHFFKQHPNIKIVQDKCSVESETVLNSGDETNNEQGASESTSSDGNFATEVIEPMAGPSKQQILKRKQETLTSYIPRKISTTAKHKIDNELLGLFIFDYQPFSVVEDRGFRNFVNHLNPSYSLPTRQTISNTLIPLEYEKCYERAKEEIKKVVNICLTTDCWTSVKNEGHMAITGHYIDNNFKMSSILLSCDLLEENHTTLNLASRFRDVLKDWQLEKKVILVVSDNARNIKSAITNELGLKYFGCFAHTLNLIVQDSLKLVTDVLDKVKNIVAHFRRSTVANTKLKNFQKQFGIDPPKMLIQDVITRWNSTFHMILRFVELQDPLRSVTGLLDARLPHLDADEWTLLKELCDVLKHFDEATKNISGQNYISAALVIVLQRGLLNICERMKTENILNSTKTVIQSLEDGLRNRLGNVEYSNTLALATFLDPRFKIYPFKHDDAVENVKKLVISLLTEIINKRNNVENLQHSNQPPQKSSESSLKESSSNTFTLWDCIDKNVIKNRPKSSSASSRAIIEMQRYLEDDILDRNCNPLDWWKNNHYNYPYLSEIVKHKCCTLGSSVPCERIFSKAEYLLQERRNRMSHKKLSQLLFLNTYKLQFSN</sequence>
<proteinExistence type="predicted"/>
<dbReference type="SUPFAM" id="SSF57667">
    <property type="entry name" value="beta-beta-alpha zinc fingers"/>
    <property type="match status" value="1"/>
</dbReference>
<dbReference type="InterPro" id="IPR036236">
    <property type="entry name" value="Znf_C2H2_sf"/>
</dbReference>
<feature type="compositionally biased region" description="Polar residues" evidence="10">
    <location>
        <begin position="506"/>
        <end position="516"/>
    </location>
</feature>
<dbReference type="KEGG" id="soy:115880763"/>
<dbReference type="InterPro" id="IPR003656">
    <property type="entry name" value="Znf_BED"/>
</dbReference>
<dbReference type="GeneID" id="115880763"/>
<feature type="domain" description="BED-type" evidence="11">
    <location>
        <begin position="2"/>
        <end position="49"/>
    </location>
</feature>
<keyword evidence="12" id="KW-1185">Reference proteome</keyword>
<evidence type="ECO:0000256" key="5">
    <source>
        <dbReference type="ARBA" id="ARBA00023015"/>
    </source>
</evidence>
<evidence type="ECO:0000256" key="2">
    <source>
        <dbReference type="ARBA" id="ARBA00022723"/>
    </source>
</evidence>
<evidence type="ECO:0000256" key="8">
    <source>
        <dbReference type="ARBA" id="ARBA00023242"/>
    </source>
</evidence>
<name>A0A6J2XQW4_SITOR</name>
<dbReference type="InterPro" id="IPR012337">
    <property type="entry name" value="RNaseH-like_sf"/>
</dbReference>